<dbReference type="AlphaFoldDB" id="A0A068S6Y2"/>
<protein>
    <submittedName>
        <fullName evidence="2">Uncharacterized protein</fullName>
    </submittedName>
</protein>
<dbReference type="Proteomes" id="UP000027586">
    <property type="component" value="Unassembled WGS sequence"/>
</dbReference>
<dbReference type="VEuPathDB" id="FungiDB:LCOR_09027.1"/>
<sequence length="198" mass="21861">MPVPQPVVITITINNPNDPFPPLHVHQQALHVRVLLYHGSQVFHSSYLTKEAVTMDPPHHHLVLKAHLYQQLLIALATTALSTSNKPNTPSTLRTNDVSIGTPNPPSATFLQQTQRANATPVTMTNPFAKLSNSVNANMSCNELAAVILVLHATNYNDTGLVIYHQHEASASLTSMLLPYDWDNKHRNNEDIAITFLP</sequence>
<proteinExistence type="predicted"/>
<organism evidence="2 3">
    <name type="scientific">Lichtheimia corymbifera JMRC:FSU:9682</name>
    <dbReference type="NCBI Taxonomy" id="1263082"/>
    <lineage>
        <taxon>Eukaryota</taxon>
        <taxon>Fungi</taxon>
        <taxon>Fungi incertae sedis</taxon>
        <taxon>Mucoromycota</taxon>
        <taxon>Mucoromycotina</taxon>
        <taxon>Mucoromycetes</taxon>
        <taxon>Mucorales</taxon>
        <taxon>Lichtheimiaceae</taxon>
        <taxon>Lichtheimia</taxon>
    </lineage>
</organism>
<accession>A0A068S6Y2</accession>
<name>A0A068S6Y2_9FUNG</name>
<gene>
    <name evidence="2" type="ORF">LCOR_09027.1</name>
</gene>
<evidence type="ECO:0000256" key="1">
    <source>
        <dbReference type="SAM" id="MobiDB-lite"/>
    </source>
</evidence>
<comment type="caution">
    <text evidence="2">The sequence shown here is derived from an EMBL/GenBank/DDBJ whole genome shotgun (WGS) entry which is preliminary data.</text>
</comment>
<evidence type="ECO:0000313" key="2">
    <source>
        <dbReference type="EMBL" id="CDH58153.1"/>
    </source>
</evidence>
<reference evidence="2" key="1">
    <citation type="submission" date="2013-08" db="EMBL/GenBank/DDBJ databases">
        <title>Gene expansion shapes genome architecture in the human pathogen Lichtheimia corymbifera: an evolutionary genomics analysis in the ancient terrestrial Mucorales (Mucoromycotina).</title>
        <authorList>
            <person name="Schwartze V.U."/>
            <person name="Winter S."/>
            <person name="Shelest E."/>
            <person name="Marcet-Houben M."/>
            <person name="Horn F."/>
            <person name="Wehner S."/>
            <person name="Hoffmann K."/>
            <person name="Riege K."/>
            <person name="Sammeth M."/>
            <person name="Nowrousian M."/>
            <person name="Valiante V."/>
            <person name="Linde J."/>
            <person name="Jacobsen I.D."/>
            <person name="Marz M."/>
            <person name="Brakhage A.A."/>
            <person name="Gabaldon T."/>
            <person name="Bocker S."/>
            <person name="Voigt K."/>
        </authorList>
    </citation>
    <scope>NUCLEOTIDE SEQUENCE [LARGE SCALE GENOMIC DNA]</scope>
    <source>
        <strain evidence="2">FSU 9682</strain>
    </source>
</reference>
<dbReference type="EMBL" id="CBTN010000053">
    <property type="protein sequence ID" value="CDH58153.1"/>
    <property type="molecule type" value="Genomic_DNA"/>
</dbReference>
<evidence type="ECO:0000313" key="3">
    <source>
        <dbReference type="Proteomes" id="UP000027586"/>
    </source>
</evidence>
<keyword evidence="3" id="KW-1185">Reference proteome</keyword>
<feature type="compositionally biased region" description="Polar residues" evidence="1">
    <location>
        <begin position="85"/>
        <end position="104"/>
    </location>
</feature>
<feature type="region of interest" description="Disordered" evidence="1">
    <location>
        <begin position="83"/>
        <end position="104"/>
    </location>
</feature>
<dbReference type="OrthoDB" id="5350595at2759"/>